<evidence type="ECO:0000256" key="1">
    <source>
        <dbReference type="SAM" id="Phobius"/>
    </source>
</evidence>
<dbReference type="EMBL" id="BAAANC010000001">
    <property type="protein sequence ID" value="GAA1522056.1"/>
    <property type="molecule type" value="Genomic_DNA"/>
</dbReference>
<keyword evidence="1" id="KW-0472">Membrane</keyword>
<feature type="transmembrane region" description="Helical" evidence="1">
    <location>
        <begin position="218"/>
        <end position="238"/>
    </location>
</feature>
<evidence type="ECO:0000313" key="3">
    <source>
        <dbReference type="EMBL" id="GAA1522056.1"/>
    </source>
</evidence>
<dbReference type="RefSeq" id="WP_344173122.1">
    <property type="nucleotide sequence ID" value="NZ_BAAANC010000001.1"/>
</dbReference>
<keyword evidence="1" id="KW-0812">Transmembrane</keyword>
<evidence type="ECO:0008006" key="5">
    <source>
        <dbReference type="Google" id="ProtNLM"/>
    </source>
</evidence>
<keyword evidence="2" id="KW-0732">Signal</keyword>
<accession>A0ABN2AMA5</accession>
<reference evidence="3 4" key="1">
    <citation type="journal article" date="2019" name="Int. J. Syst. Evol. Microbiol.">
        <title>The Global Catalogue of Microorganisms (GCM) 10K type strain sequencing project: providing services to taxonomists for standard genome sequencing and annotation.</title>
        <authorList>
            <consortium name="The Broad Institute Genomics Platform"/>
            <consortium name="The Broad Institute Genome Sequencing Center for Infectious Disease"/>
            <person name="Wu L."/>
            <person name="Ma J."/>
        </authorList>
    </citation>
    <scope>NUCLEOTIDE SEQUENCE [LARGE SCALE GENOMIC DNA]</scope>
    <source>
        <strain evidence="3 4">JCM 14303</strain>
    </source>
</reference>
<proteinExistence type="predicted"/>
<protein>
    <recommendedName>
        <fullName evidence="5">Secreted protein</fullName>
    </recommendedName>
</protein>
<evidence type="ECO:0000313" key="4">
    <source>
        <dbReference type="Proteomes" id="UP001500363"/>
    </source>
</evidence>
<comment type="caution">
    <text evidence="3">The sequence shown here is derived from an EMBL/GenBank/DDBJ whole genome shotgun (WGS) entry which is preliminary data.</text>
</comment>
<organism evidence="3 4">
    <name type="scientific">Kribbella lupini</name>
    <dbReference type="NCBI Taxonomy" id="291602"/>
    <lineage>
        <taxon>Bacteria</taxon>
        <taxon>Bacillati</taxon>
        <taxon>Actinomycetota</taxon>
        <taxon>Actinomycetes</taxon>
        <taxon>Propionibacteriales</taxon>
        <taxon>Kribbellaceae</taxon>
        <taxon>Kribbella</taxon>
    </lineage>
</organism>
<dbReference type="Proteomes" id="UP001500363">
    <property type="component" value="Unassembled WGS sequence"/>
</dbReference>
<keyword evidence="4" id="KW-1185">Reference proteome</keyword>
<gene>
    <name evidence="3" type="ORF">GCM10009741_24120</name>
</gene>
<feature type="chain" id="PRO_5047003935" description="Secreted protein" evidence="2">
    <location>
        <begin position="27"/>
        <end position="243"/>
    </location>
</feature>
<keyword evidence="1" id="KW-1133">Transmembrane helix</keyword>
<feature type="signal peptide" evidence="2">
    <location>
        <begin position="1"/>
        <end position="26"/>
    </location>
</feature>
<evidence type="ECO:0000256" key="2">
    <source>
        <dbReference type="SAM" id="SignalP"/>
    </source>
</evidence>
<sequence>MRKLRWVGGLVGGLLLAATAAGSAGAAAPGPDLAAAKAAAHSAQAGQLIAKAAQRLPQAAAKAGTVVQQDAVPVYALNPDFVAGKSGEVASLWYVATTASKGGAAMTVYTVPDRSGAWQAVNVASGNTEARMAGAAKGAKLFTEPQISAWYALSGDQVRALNASATEAIGSRPISLAAYQDKVTARYADKQPGSAYDANGTAGGYDVNAATAESNFPVVQVAAGGGVVLLGAYTLVLYRRKHA</sequence>
<name>A0ABN2AMA5_9ACTN</name>